<keyword evidence="3" id="KW-1185">Reference proteome</keyword>
<evidence type="ECO:0000313" key="2">
    <source>
        <dbReference type="EMBL" id="KAF2431686.1"/>
    </source>
</evidence>
<sequence length="401" mass="44008">MSSSRILLRTSRNIRVRPTTARRQIRFQSSQPTPQTSGGASGAVTGGLAGAGAALAVGYAWYHFSGAKTVVNTVHQTKSYMDSASRKLTENAPEPNEALRWLRQISTYYAGFVPGASGYVDTAFKDLEKVQEKHADEVDEIVQSAYKELKDASKSGLSVETAQKTWDIVQKYIKELGELAGDAAEDILDNHPEIKKKVGGSLDQLKNMGNEYGPEAKKQVDETWNQISDIIKGGFSADTAMKIKKLVDERVQKVKQLGDEAWKKGMEQAKPYLDKNPKIKEIIEKNQDALKQGNFGQLYEQVKKAATSGDTGDLEKYVKDAAGKAENAAKDSGFGGMEQYLDKIPGGDQILPKLSKIQEAASKHGKEAEQIFKDTINDISKVLSKRSDEAEKLAEKAKKDT</sequence>
<evidence type="ECO:0000256" key="1">
    <source>
        <dbReference type="SAM" id="MobiDB-lite"/>
    </source>
</evidence>
<organism evidence="2 3">
    <name type="scientific">Tothia fuscella</name>
    <dbReference type="NCBI Taxonomy" id="1048955"/>
    <lineage>
        <taxon>Eukaryota</taxon>
        <taxon>Fungi</taxon>
        <taxon>Dikarya</taxon>
        <taxon>Ascomycota</taxon>
        <taxon>Pezizomycotina</taxon>
        <taxon>Dothideomycetes</taxon>
        <taxon>Pleosporomycetidae</taxon>
        <taxon>Venturiales</taxon>
        <taxon>Cylindrosympodiaceae</taxon>
        <taxon>Tothia</taxon>
    </lineage>
</organism>
<protein>
    <submittedName>
        <fullName evidence="2">Uncharacterized protein</fullName>
    </submittedName>
</protein>
<reference evidence="2" key="1">
    <citation type="journal article" date="2020" name="Stud. Mycol.">
        <title>101 Dothideomycetes genomes: a test case for predicting lifestyles and emergence of pathogens.</title>
        <authorList>
            <person name="Haridas S."/>
            <person name="Albert R."/>
            <person name="Binder M."/>
            <person name="Bloem J."/>
            <person name="Labutti K."/>
            <person name="Salamov A."/>
            <person name="Andreopoulos B."/>
            <person name="Baker S."/>
            <person name="Barry K."/>
            <person name="Bills G."/>
            <person name="Bluhm B."/>
            <person name="Cannon C."/>
            <person name="Castanera R."/>
            <person name="Culley D."/>
            <person name="Daum C."/>
            <person name="Ezra D."/>
            <person name="Gonzalez J."/>
            <person name="Henrissat B."/>
            <person name="Kuo A."/>
            <person name="Liang C."/>
            <person name="Lipzen A."/>
            <person name="Lutzoni F."/>
            <person name="Magnuson J."/>
            <person name="Mondo S."/>
            <person name="Nolan M."/>
            <person name="Ohm R."/>
            <person name="Pangilinan J."/>
            <person name="Park H.-J."/>
            <person name="Ramirez L."/>
            <person name="Alfaro M."/>
            <person name="Sun H."/>
            <person name="Tritt A."/>
            <person name="Yoshinaga Y."/>
            <person name="Zwiers L.-H."/>
            <person name="Turgeon B."/>
            <person name="Goodwin S."/>
            <person name="Spatafora J."/>
            <person name="Crous P."/>
            <person name="Grigoriev I."/>
        </authorList>
    </citation>
    <scope>NUCLEOTIDE SEQUENCE</scope>
    <source>
        <strain evidence="2">CBS 130266</strain>
    </source>
</reference>
<feature type="region of interest" description="Disordered" evidence="1">
    <location>
        <begin position="19"/>
        <end position="41"/>
    </location>
</feature>
<dbReference type="EMBL" id="MU007030">
    <property type="protein sequence ID" value="KAF2431686.1"/>
    <property type="molecule type" value="Genomic_DNA"/>
</dbReference>
<gene>
    <name evidence="2" type="ORF">EJ08DRAFT_173490</name>
</gene>
<dbReference type="Proteomes" id="UP000800235">
    <property type="component" value="Unassembled WGS sequence"/>
</dbReference>
<evidence type="ECO:0000313" key="3">
    <source>
        <dbReference type="Proteomes" id="UP000800235"/>
    </source>
</evidence>
<comment type="caution">
    <text evidence="2">The sequence shown here is derived from an EMBL/GenBank/DDBJ whole genome shotgun (WGS) entry which is preliminary data.</text>
</comment>
<feature type="compositionally biased region" description="Polar residues" evidence="1">
    <location>
        <begin position="26"/>
        <end position="35"/>
    </location>
</feature>
<dbReference type="OrthoDB" id="3883941at2759"/>
<dbReference type="AlphaFoldDB" id="A0A9P4NU02"/>
<name>A0A9P4NU02_9PEZI</name>
<proteinExistence type="predicted"/>
<accession>A0A9P4NU02</accession>